<comment type="caution">
    <text evidence="1">The sequence shown here is derived from an EMBL/GenBank/DDBJ whole genome shotgun (WGS) entry which is preliminary data.</text>
</comment>
<gene>
    <name evidence="1" type="ORF">V1525DRAFT_421950</name>
</gene>
<protein>
    <submittedName>
        <fullName evidence="1">Uncharacterized protein</fullName>
    </submittedName>
</protein>
<evidence type="ECO:0000313" key="1">
    <source>
        <dbReference type="EMBL" id="KAK9234764.1"/>
    </source>
</evidence>
<keyword evidence="2" id="KW-1185">Reference proteome</keyword>
<name>A0ACC3SUH0_LIPKO</name>
<organism evidence="1 2">
    <name type="scientific">Lipomyces kononenkoae</name>
    <name type="common">Yeast</name>
    <dbReference type="NCBI Taxonomy" id="34357"/>
    <lineage>
        <taxon>Eukaryota</taxon>
        <taxon>Fungi</taxon>
        <taxon>Dikarya</taxon>
        <taxon>Ascomycota</taxon>
        <taxon>Saccharomycotina</taxon>
        <taxon>Lipomycetes</taxon>
        <taxon>Lipomycetales</taxon>
        <taxon>Lipomycetaceae</taxon>
        <taxon>Lipomyces</taxon>
    </lineage>
</organism>
<sequence length="182" mass="20181">MADEPTLKIVETSALSNVNEYDDEHLLWSDEELDDVTNAYSNEMSFNAYSSASTSVQKHVWLLDTGATHHMCNDITSFRTLNKWFAQVGFCGEETDGKVLGCGDVLLRLHSSTNGVPNCAKSSSVTEYSDIEENVVDERNGNRLVNRGSASPSVRISQKVPALRLKKLTASKTLHNKHIYDV</sequence>
<proteinExistence type="predicted"/>
<accession>A0ACC3SUH0</accession>
<dbReference type="Proteomes" id="UP001433508">
    <property type="component" value="Unassembled WGS sequence"/>
</dbReference>
<dbReference type="EMBL" id="MU971450">
    <property type="protein sequence ID" value="KAK9234764.1"/>
    <property type="molecule type" value="Genomic_DNA"/>
</dbReference>
<evidence type="ECO:0000313" key="2">
    <source>
        <dbReference type="Proteomes" id="UP001433508"/>
    </source>
</evidence>
<reference evidence="2" key="1">
    <citation type="journal article" date="2024" name="Front. Bioeng. Biotechnol.">
        <title>Genome-scale model development and genomic sequencing of the oleaginous clade Lipomyces.</title>
        <authorList>
            <person name="Czajka J.J."/>
            <person name="Han Y."/>
            <person name="Kim J."/>
            <person name="Mondo S.J."/>
            <person name="Hofstad B.A."/>
            <person name="Robles A."/>
            <person name="Haridas S."/>
            <person name="Riley R."/>
            <person name="LaButti K."/>
            <person name="Pangilinan J."/>
            <person name="Andreopoulos W."/>
            <person name="Lipzen A."/>
            <person name="Yan J."/>
            <person name="Wang M."/>
            <person name="Ng V."/>
            <person name="Grigoriev I.V."/>
            <person name="Spatafora J.W."/>
            <person name="Magnuson J.K."/>
            <person name="Baker S.E."/>
            <person name="Pomraning K.R."/>
        </authorList>
    </citation>
    <scope>NUCLEOTIDE SEQUENCE [LARGE SCALE GENOMIC DNA]</scope>
    <source>
        <strain evidence="2">CBS 7786</strain>
    </source>
</reference>